<dbReference type="EMBL" id="QKOE01000012">
    <property type="protein sequence ID" value="PZA15709.1"/>
    <property type="molecule type" value="Genomic_DNA"/>
</dbReference>
<dbReference type="SMART" id="SM00925">
    <property type="entry name" value="MltA"/>
    <property type="match status" value="1"/>
</dbReference>
<dbReference type="GO" id="GO:0071555">
    <property type="term" value="P:cell wall organization"/>
    <property type="evidence" value="ECO:0007669"/>
    <property type="project" value="UniProtKB-KW"/>
</dbReference>
<evidence type="ECO:0000313" key="7">
    <source>
        <dbReference type="EMBL" id="PZA15709.1"/>
    </source>
</evidence>
<evidence type="ECO:0000259" key="6">
    <source>
        <dbReference type="SMART" id="SM00925"/>
    </source>
</evidence>
<dbReference type="PANTHER" id="PTHR30124">
    <property type="entry name" value="MEMBRANE-BOUND LYTIC MUREIN TRANSGLYCOSYLASE A"/>
    <property type="match status" value="1"/>
</dbReference>
<gene>
    <name evidence="7" type="ORF">DNK49_15960</name>
</gene>
<reference evidence="7 8" key="1">
    <citation type="submission" date="2018-06" db="EMBL/GenBank/DDBJ databases">
        <title>Azoarcus communis strain SWub3 genome.</title>
        <authorList>
            <person name="Zorraquino Salvo V."/>
            <person name="Toubiana D."/>
            <person name="Blumwald E."/>
        </authorList>
    </citation>
    <scope>NUCLEOTIDE SEQUENCE [LARGE SCALE GENOMIC DNA]</scope>
    <source>
        <strain evidence="7 8">SWub3</strain>
    </source>
</reference>
<dbReference type="EC" id="4.2.2.n1" evidence="2"/>
<protein>
    <recommendedName>
        <fullName evidence="2">peptidoglycan lytic exotransglycosylase</fullName>
        <ecNumber evidence="2">4.2.2.n1</ecNumber>
    </recommendedName>
    <alternativeName>
        <fullName evidence="5">Murein hydrolase A</fullName>
    </alternativeName>
</protein>
<keyword evidence="8" id="KW-1185">Reference proteome</keyword>
<evidence type="ECO:0000256" key="3">
    <source>
        <dbReference type="ARBA" id="ARBA00023239"/>
    </source>
</evidence>
<dbReference type="GO" id="GO:0008933">
    <property type="term" value="F:peptidoglycan lytic transglycosylase activity"/>
    <property type="evidence" value="ECO:0007669"/>
    <property type="project" value="TreeGrafter"/>
</dbReference>
<keyword evidence="3" id="KW-0456">Lyase</keyword>
<dbReference type="SUPFAM" id="SSF50685">
    <property type="entry name" value="Barwin-like endoglucanases"/>
    <property type="match status" value="1"/>
</dbReference>
<evidence type="ECO:0000313" key="8">
    <source>
        <dbReference type="Proteomes" id="UP000248259"/>
    </source>
</evidence>
<dbReference type="GO" id="GO:0009254">
    <property type="term" value="P:peptidoglycan turnover"/>
    <property type="evidence" value="ECO:0007669"/>
    <property type="project" value="InterPro"/>
</dbReference>
<dbReference type="InterPro" id="IPR036908">
    <property type="entry name" value="RlpA-like_sf"/>
</dbReference>
<dbReference type="Gene3D" id="2.40.240.50">
    <property type="entry name" value="Barwin-like endoglucanases"/>
    <property type="match status" value="1"/>
</dbReference>
<dbReference type="AlphaFoldDB" id="A0A323UT89"/>
<proteinExistence type="predicted"/>
<evidence type="ECO:0000256" key="5">
    <source>
        <dbReference type="ARBA" id="ARBA00030918"/>
    </source>
</evidence>
<dbReference type="GO" id="GO:0009253">
    <property type="term" value="P:peptidoglycan catabolic process"/>
    <property type="evidence" value="ECO:0007669"/>
    <property type="project" value="TreeGrafter"/>
</dbReference>
<dbReference type="Gene3D" id="2.40.40.10">
    <property type="entry name" value="RlpA-like domain"/>
    <property type="match status" value="1"/>
</dbReference>
<dbReference type="InterPro" id="IPR005300">
    <property type="entry name" value="MltA_B"/>
</dbReference>
<dbReference type="Proteomes" id="UP000248259">
    <property type="component" value="Unassembled WGS sequence"/>
</dbReference>
<dbReference type="Pfam" id="PF03562">
    <property type="entry name" value="MltA"/>
    <property type="match status" value="1"/>
</dbReference>
<dbReference type="InterPro" id="IPR026044">
    <property type="entry name" value="MltA"/>
</dbReference>
<dbReference type="OrthoDB" id="9783686at2"/>
<dbReference type="CDD" id="cd14668">
    <property type="entry name" value="mlta_B"/>
    <property type="match status" value="1"/>
</dbReference>
<dbReference type="PANTHER" id="PTHR30124:SF0">
    <property type="entry name" value="MEMBRANE-BOUND LYTIC MUREIN TRANSGLYCOSYLASE A"/>
    <property type="match status" value="1"/>
</dbReference>
<dbReference type="Pfam" id="PF06725">
    <property type="entry name" value="3D"/>
    <property type="match status" value="1"/>
</dbReference>
<feature type="domain" description="Lytic transglycosylase MltA" evidence="6">
    <location>
        <begin position="79"/>
        <end position="236"/>
    </location>
</feature>
<evidence type="ECO:0000256" key="1">
    <source>
        <dbReference type="ARBA" id="ARBA00001420"/>
    </source>
</evidence>
<dbReference type="InterPro" id="IPR010611">
    <property type="entry name" value="3D_dom"/>
</dbReference>
<accession>A0A323UT89</accession>
<comment type="caution">
    <text evidence="7">The sequence shown here is derived from an EMBL/GenBank/DDBJ whole genome shotgun (WGS) entry which is preliminary data.</text>
</comment>
<organism evidence="7 8">
    <name type="scientific">Parazoarcus communis SWub3 = DSM 12120</name>
    <dbReference type="NCBI Taxonomy" id="1121029"/>
    <lineage>
        <taxon>Bacteria</taxon>
        <taxon>Pseudomonadati</taxon>
        <taxon>Pseudomonadota</taxon>
        <taxon>Betaproteobacteria</taxon>
        <taxon>Rhodocyclales</taxon>
        <taxon>Zoogloeaceae</taxon>
        <taxon>Parazoarcus</taxon>
    </lineage>
</organism>
<sequence length="344" mass="37807">MPGWTNDDQASAWPAFLASCKAIGRQRQWADVCAAASLLGARPSTPQVRSFFEQHLVPWQSFGPGRTATGLVTGYYEPLIKGSRTRSAQHPWPVHAPPEDMLTIDLSSVYPDFKNLRLRGRLEGNRVVPYWSRAELAQRQDKLPLPVLFWASDPIDLFFLQVQGSGRIELPDGSQARIGYADQNGHPYQSIGRWLISQGQLSADKASMEGIKQWARDNPSRLAEMLNSNPSYVFFRELPASNSGPIGALGVPVSEGRSIAIDPAHVPLGAPVFLATSWPLSERPLNRLVMAQDTGGAIKGPVRVDFFWGFGAKAGAEAGRMRQQGQVWVLLPRGSTPSEMLKKP</sequence>
<keyword evidence="4" id="KW-0961">Cell wall biogenesis/degradation</keyword>
<evidence type="ECO:0000256" key="4">
    <source>
        <dbReference type="ARBA" id="ARBA00023316"/>
    </source>
</evidence>
<dbReference type="GO" id="GO:0019867">
    <property type="term" value="C:outer membrane"/>
    <property type="evidence" value="ECO:0007669"/>
    <property type="project" value="InterPro"/>
</dbReference>
<dbReference type="CDD" id="cd14485">
    <property type="entry name" value="mltA_like_LT_A"/>
    <property type="match status" value="1"/>
</dbReference>
<evidence type="ECO:0000256" key="2">
    <source>
        <dbReference type="ARBA" id="ARBA00012587"/>
    </source>
</evidence>
<dbReference type="PIRSF" id="PIRSF019422">
    <property type="entry name" value="MltA"/>
    <property type="match status" value="1"/>
</dbReference>
<comment type="catalytic activity">
    <reaction evidence="1">
        <text>Exolytic cleavage of the (1-&gt;4)-beta-glycosidic linkage between N-acetylmuramic acid (MurNAc) and N-acetylglucosamine (GlcNAc) residues in peptidoglycan, from either the reducing or the non-reducing ends of the peptidoglycan chains, with concomitant formation of a 1,6-anhydrobond in the MurNAc residue.</text>
        <dbReference type="EC" id="4.2.2.n1"/>
    </reaction>
</comment>
<name>A0A323UT89_9RHOO</name>
<dbReference type="GO" id="GO:0004553">
    <property type="term" value="F:hydrolase activity, hydrolyzing O-glycosyl compounds"/>
    <property type="evidence" value="ECO:0007669"/>
    <property type="project" value="InterPro"/>
</dbReference>